<evidence type="ECO:0000313" key="15">
    <source>
        <dbReference type="Proteomes" id="UP000236950"/>
    </source>
</evidence>
<gene>
    <name evidence="14" type="ORF">AA81_03145</name>
</gene>
<proteinExistence type="inferred from homology"/>
<dbReference type="SUPFAM" id="SSF52540">
    <property type="entry name" value="P-loop containing nucleoside triphosphate hydrolases"/>
    <property type="match status" value="1"/>
</dbReference>
<dbReference type="InterPro" id="IPR014017">
    <property type="entry name" value="DNA_helicase_UvrD-like_C"/>
</dbReference>
<feature type="domain" description="UvrD-like helicase ATP-binding" evidence="12">
    <location>
        <begin position="2"/>
        <end position="285"/>
    </location>
</feature>
<reference evidence="14 15" key="1">
    <citation type="submission" date="2014-01" db="EMBL/GenBank/DDBJ databases">
        <title>Comparative genomics of Petrotoga.</title>
        <authorList>
            <person name="Chow K."/>
            <person name="Charchuk R."/>
            <person name="Nesbo C.L."/>
        </authorList>
    </citation>
    <scope>NUCLEOTIDE SEQUENCE [LARGE SCALE GENOMIC DNA]</scope>
    <source>
        <strain evidence="14 15">DSM 16923</strain>
    </source>
</reference>
<keyword evidence="3 11" id="KW-0378">Hydrolase</keyword>
<keyword evidence="5 11" id="KW-0067">ATP-binding</keyword>
<keyword evidence="6" id="KW-0238">DNA-binding</keyword>
<comment type="caution">
    <text evidence="14">The sequence shown here is derived from an EMBL/GenBank/DDBJ whole genome shotgun (WGS) entry which is preliminary data.</text>
</comment>
<dbReference type="Pfam" id="PF13361">
    <property type="entry name" value="UvrD_C"/>
    <property type="match status" value="1"/>
</dbReference>
<comment type="similarity">
    <text evidence="1">Belongs to the helicase family. UvrD subfamily.</text>
</comment>
<evidence type="ECO:0000256" key="4">
    <source>
        <dbReference type="ARBA" id="ARBA00022806"/>
    </source>
</evidence>
<dbReference type="PANTHER" id="PTHR11070:SF2">
    <property type="entry name" value="ATP-DEPENDENT DNA HELICASE SRS2"/>
    <property type="match status" value="1"/>
</dbReference>
<feature type="binding site" evidence="11">
    <location>
        <begin position="23"/>
        <end position="30"/>
    </location>
    <ligand>
        <name>ATP</name>
        <dbReference type="ChEBI" id="CHEBI:30616"/>
    </ligand>
</feature>
<dbReference type="EMBL" id="JALY01000066">
    <property type="protein sequence ID" value="POZ93182.1"/>
    <property type="molecule type" value="Genomic_DNA"/>
</dbReference>
<evidence type="ECO:0000256" key="6">
    <source>
        <dbReference type="ARBA" id="ARBA00023125"/>
    </source>
</evidence>
<evidence type="ECO:0000256" key="8">
    <source>
        <dbReference type="ARBA" id="ARBA00034617"/>
    </source>
</evidence>
<evidence type="ECO:0000256" key="3">
    <source>
        <dbReference type="ARBA" id="ARBA00022801"/>
    </source>
</evidence>
<feature type="domain" description="UvrD-like helicase C-terminal" evidence="13">
    <location>
        <begin position="279"/>
        <end position="539"/>
    </location>
</feature>
<evidence type="ECO:0000256" key="1">
    <source>
        <dbReference type="ARBA" id="ARBA00009922"/>
    </source>
</evidence>
<dbReference type="PROSITE" id="PS51217">
    <property type="entry name" value="UVRD_HELICASE_CTER"/>
    <property type="match status" value="1"/>
</dbReference>
<dbReference type="InterPro" id="IPR027417">
    <property type="entry name" value="P-loop_NTPase"/>
</dbReference>
<evidence type="ECO:0000256" key="7">
    <source>
        <dbReference type="ARBA" id="ARBA00023235"/>
    </source>
</evidence>
<dbReference type="AlphaFoldDB" id="A0A2S5EJ80"/>
<sequence length="618" mass="71428">MLNLSEKQQQIVDFTDGALLVKAGPGSGKTRVLIERIKKLLLTNKRSKILALTFSNLAAEEMKNRLLEDQAVEDYIENVNVGTIHSFCLDIVQSRGNLIGLGTELVLFENNDDRKKMLADIFLKDSELLRLLKSKEKPEVFLNECLELISEQKKNFVSPEVYDGNEAFKEIYIEYNEYLKKQNAIDFDDILFYAYRILTENPNVTKMYTSIYKFICVDEAQDLNFAQYEVIRALCGETFNNIMLVGDENQSIYGFNGSDSNLMSKTFVSNFQPTVYVLNENFRSAKSIVRFANTLEESDSVSNYFYEGELSAHELQDEEEEALFIIKNFKTLMENGHSDIDHPLDFEDFAIIARNRYVLNKVEDKLKDEGIPYYFKKSSSGIEIESEFIKVFDLSLRLLINCKDIIHLRELCKIVKVDVPDTSNSCSGMELLELILKSESHKVIIEELKKFDEVNFEFGKTLKAVADFVENSTEFQEEEKYLIFNDIEMWQKHWSKYIMQVEREYRSAISFRSYIALGKTQDISNDKGVSLLTAHMSKGLQYEVVFVIGLSEGTFPDYRAVRANGKEMEQEKNNMFVAVTRAKRICFLTYPKVKVMPWGDKKNQQASRFIKGLEIRTI</sequence>
<dbReference type="InterPro" id="IPR014016">
    <property type="entry name" value="UvrD-like_ATP-bd"/>
</dbReference>
<evidence type="ECO:0000256" key="5">
    <source>
        <dbReference type="ARBA" id="ARBA00022840"/>
    </source>
</evidence>
<evidence type="ECO:0000256" key="11">
    <source>
        <dbReference type="PROSITE-ProRule" id="PRU00560"/>
    </source>
</evidence>
<dbReference type="Gene3D" id="1.10.10.160">
    <property type="match status" value="1"/>
</dbReference>
<dbReference type="PROSITE" id="PS51198">
    <property type="entry name" value="UVRD_HELICASE_ATP_BIND"/>
    <property type="match status" value="1"/>
</dbReference>
<dbReference type="GO" id="GO:0043138">
    <property type="term" value="F:3'-5' DNA helicase activity"/>
    <property type="evidence" value="ECO:0007669"/>
    <property type="project" value="UniProtKB-EC"/>
</dbReference>
<dbReference type="GO" id="GO:0003677">
    <property type="term" value="F:DNA binding"/>
    <property type="evidence" value="ECO:0007669"/>
    <property type="project" value="UniProtKB-KW"/>
</dbReference>
<evidence type="ECO:0000256" key="9">
    <source>
        <dbReference type="ARBA" id="ARBA00034808"/>
    </source>
</evidence>
<dbReference type="GO" id="GO:0005524">
    <property type="term" value="F:ATP binding"/>
    <property type="evidence" value="ECO:0007669"/>
    <property type="project" value="UniProtKB-UniRule"/>
</dbReference>
<dbReference type="Pfam" id="PF00580">
    <property type="entry name" value="UvrD-helicase"/>
    <property type="match status" value="1"/>
</dbReference>
<evidence type="ECO:0000259" key="12">
    <source>
        <dbReference type="PROSITE" id="PS51198"/>
    </source>
</evidence>
<organism evidence="14 15">
    <name type="scientific">Petrotoga halophila DSM 16923</name>
    <dbReference type="NCBI Taxonomy" id="1122953"/>
    <lineage>
        <taxon>Bacteria</taxon>
        <taxon>Thermotogati</taxon>
        <taxon>Thermotogota</taxon>
        <taxon>Thermotogae</taxon>
        <taxon>Petrotogales</taxon>
        <taxon>Petrotogaceae</taxon>
        <taxon>Petrotoga</taxon>
    </lineage>
</organism>
<keyword evidence="15" id="KW-1185">Reference proteome</keyword>
<dbReference type="InterPro" id="IPR000212">
    <property type="entry name" value="DNA_helicase_UvrD/REP"/>
</dbReference>
<keyword evidence="7" id="KW-0413">Isomerase</keyword>
<evidence type="ECO:0000256" key="2">
    <source>
        <dbReference type="ARBA" id="ARBA00022741"/>
    </source>
</evidence>
<dbReference type="GO" id="GO:0016887">
    <property type="term" value="F:ATP hydrolysis activity"/>
    <property type="evidence" value="ECO:0007669"/>
    <property type="project" value="RHEA"/>
</dbReference>
<keyword evidence="2 11" id="KW-0547">Nucleotide-binding</keyword>
<name>A0A2S5EJ80_9BACT</name>
<comment type="catalytic activity">
    <reaction evidence="8">
        <text>Couples ATP hydrolysis with the unwinding of duplex DNA by translocating in the 3'-5' direction.</text>
        <dbReference type="EC" id="5.6.2.4"/>
    </reaction>
</comment>
<comment type="catalytic activity">
    <reaction evidence="10">
        <text>ATP + H2O = ADP + phosphate + H(+)</text>
        <dbReference type="Rhea" id="RHEA:13065"/>
        <dbReference type="ChEBI" id="CHEBI:15377"/>
        <dbReference type="ChEBI" id="CHEBI:15378"/>
        <dbReference type="ChEBI" id="CHEBI:30616"/>
        <dbReference type="ChEBI" id="CHEBI:43474"/>
        <dbReference type="ChEBI" id="CHEBI:456216"/>
        <dbReference type="EC" id="5.6.2.4"/>
    </reaction>
</comment>
<dbReference type="Proteomes" id="UP000236950">
    <property type="component" value="Unassembled WGS sequence"/>
</dbReference>
<dbReference type="PANTHER" id="PTHR11070">
    <property type="entry name" value="UVRD / RECB / PCRA DNA HELICASE FAMILY MEMBER"/>
    <property type="match status" value="1"/>
</dbReference>
<dbReference type="EC" id="5.6.2.4" evidence="9"/>
<keyword evidence="4 11" id="KW-0347">Helicase</keyword>
<dbReference type="Gene3D" id="1.10.486.10">
    <property type="entry name" value="PCRA, domain 4"/>
    <property type="match status" value="1"/>
</dbReference>
<evidence type="ECO:0000313" key="14">
    <source>
        <dbReference type="EMBL" id="POZ93182.1"/>
    </source>
</evidence>
<accession>A0A2S5EJ80</accession>
<dbReference type="CDD" id="cd17932">
    <property type="entry name" value="DEXQc_UvrD"/>
    <property type="match status" value="1"/>
</dbReference>
<protein>
    <recommendedName>
        <fullName evidence="9">DNA 3'-5' helicase</fullName>
        <ecNumber evidence="9">5.6.2.4</ecNumber>
    </recommendedName>
</protein>
<evidence type="ECO:0000256" key="10">
    <source>
        <dbReference type="ARBA" id="ARBA00048988"/>
    </source>
</evidence>
<dbReference type="GO" id="GO:0000725">
    <property type="term" value="P:recombinational repair"/>
    <property type="evidence" value="ECO:0007669"/>
    <property type="project" value="TreeGrafter"/>
</dbReference>
<evidence type="ECO:0000259" key="13">
    <source>
        <dbReference type="PROSITE" id="PS51217"/>
    </source>
</evidence>
<dbReference type="Gene3D" id="3.40.50.300">
    <property type="entry name" value="P-loop containing nucleotide triphosphate hydrolases"/>
    <property type="match status" value="2"/>
</dbReference>
<dbReference type="InterPro" id="IPR013986">
    <property type="entry name" value="DExx_box_DNA_helicase_dom_sf"/>
</dbReference>